<sequence length="304" mass="33103">MAHTCNYRSERTISANGIELAYDQFGDDEAPVILLIMGLGTQMIAWPEQLCRLLADAGFRVIRFDNRDVGLSSRIPGPIAALPKLWMAYQFGMGTVQSPYTLEDMAEDAIQLLDALDIEKSHVVGASMGGMIAQIMAINYPQRVLTLTSVMSTSGRRGLPGPNLKIIYHLWRKAVSDDSKAFERTCNVLQSISSPRYPLKGEALYALVKASCQRSTDQTGYPRQLAAVLCADSRVDSLKQLAVPALVIHGDKDPMLPVAAGKDTAACIPNAKLMVFEGMGHDLPEPLLAEFSQAISEHALQARA</sequence>
<evidence type="ECO:0000313" key="2">
    <source>
        <dbReference type="EMBL" id="CAA0092177.1"/>
    </source>
</evidence>
<evidence type="ECO:0000313" key="3">
    <source>
        <dbReference type="Proteomes" id="UP000441399"/>
    </source>
</evidence>
<dbReference type="EC" id="3.1.1.95" evidence="2"/>
<keyword evidence="2" id="KW-0378">Hydrolase</keyword>
<dbReference type="SUPFAM" id="SSF53474">
    <property type="entry name" value="alpha/beta-Hydrolases"/>
    <property type="match status" value="1"/>
</dbReference>
<dbReference type="InterPro" id="IPR029058">
    <property type="entry name" value="AB_hydrolase_fold"/>
</dbReference>
<proteinExistence type="predicted"/>
<reference evidence="2 3" key="1">
    <citation type="submission" date="2019-11" db="EMBL/GenBank/DDBJ databases">
        <authorList>
            <person name="Holert J."/>
        </authorList>
    </citation>
    <scope>NUCLEOTIDE SEQUENCE [LARGE SCALE GENOMIC DNA]</scope>
    <source>
        <strain evidence="2">SB11_3</strain>
    </source>
</reference>
<gene>
    <name evidence="2" type="primary">rdmC</name>
    <name evidence="2" type="ORF">OPDIPICF_03773</name>
</gene>
<dbReference type="OrthoDB" id="9798888at2"/>
<dbReference type="PANTHER" id="PTHR43433">
    <property type="entry name" value="HYDROLASE, ALPHA/BETA FOLD FAMILY PROTEIN"/>
    <property type="match status" value="1"/>
</dbReference>
<dbReference type="InterPro" id="IPR000073">
    <property type="entry name" value="AB_hydrolase_1"/>
</dbReference>
<dbReference type="Pfam" id="PF00561">
    <property type="entry name" value="Abhydrolase_1"/>
    <property type="match status" value="1"/>
</dbReference>
<dbReference type="PANTHER" id="PTHR43433:SF5">
    <property type="entry name" value="AB HYDROLASE-1 DOMAIN-CONTAINING PROTEIN"/>
    <property type="match status" value="1"/>
</dbReference>
<dbReference type="Proteomes" id="UP000441399">
    <property type="component" value="Unassembled WGS sequence"/>
</dbReference>
<evidence type="ECO:0000259" key="1">
    <source>
        <dbReference type="Pfam" id="PF00561"/>
    </source>
</evidence>
<dbReference type="GO" id="GO:0102530">
    <property type="term" value="F:aclacinomycin T methylesterase activity"/>
    <property type="evidence" value="ECO:0007669"/>
    <property type="project" value="UniProtKB-EC"/>
</dbReference>
<dbReference type="GO" id="GO:0004806">
    <property type="term" value="F:triacylglycerol lipase activity"/>
    <property type="evidence" value="ECO:0007669"/>
    <property type="project" value="TreeGrafter"/>
</dbReference>
<protein>
    <submittedName>
        <fullName evidence="2">Aclacinomycin methylesterase RdmC</fullName>
        <ecNumber evidence="2">3.1.1.95</ecNumber>
    </submittedName>
</protein>
<dbReference type="EMBL" id="CACSIO010000002">
    <property type="protein sequence ID" value="CAA0092177.1"/>
    <property type="molecule type" value="Genomic_DNA"/>
</dbReference>
<feature type="domain" description="AB hydrolase-1" evidence="1">
    <location>
        <begin position="31"/>
        <end position="283"/>
    </location>
</feature>
<accession>A0A5S9NP40</accession>
<name>A0A5S9NP40_9GAMM</name>
<dbReference type="GO" id="GO:0046503">
    <property type="term" value="P:glycerolipid catabolic process"/>
    <property type="evidence" value="ECO:0007669"/>
    <property type="project" value="TreeGrafter"/>
</dbReference>
<dbReference type="InterPro" id="IPR050471">
    <property type="entry name" value="AB_hydrolase"/>
</dbReference>
<keyword evidence="3" id="KW-1185">Reference proteome</keyword>
<organism evidence="2 3">
    <name type="scientific">BD1-7 clade bacterium</name>
    <dbReference type="NCBI Taxonomy" id="2029982"/>
    <lineage>
        <taxon>Bacteria</taxon>
        <taxon>Pseudomonadati</taxon>
        <taxon>Pseudomonadota</taxon>
        <taxon>Gammaproteobacteria</taxon>
        <taxon>Cellvibrionales</taxon>
        <taxon>Spongiibacteraceae</taxon>
        <taxon>BD1-7 clade</taxon>
    </lineage>
</organism>
<dbReference type="Gene3D" id="3.40.50.1820">
    <property type="entry name" value="alpha/beta hydrolase"/>
    <property type="match status" value="1"/>
</dbReference>
<dbReference type="AlphaFoldDB" id="A0A5S9NP40"/>